<name>A0A1V6X8B4_PENNA</name>
<proteinExistence type="predicted"/>
<comment type="caution">
    <text evidence="2">The sequence shown here is derived from an EMBL/GenBank/DDBJ whole genome shotgun (WGS) entry which is preliminary data.</text>
</comment>
<sequence length="203" mass="22545">MTRFIFEDSTHSDTHGNLDGCDRQQPSSDTVSEVTSVATTVASPDDSKTMKCTLEDCDAAEACRKRRKGSAHYSEARAQTGTGDLSTNLNLSSLPSNDRQYMGVGKECLSSESFKNQAISKELIEITVKYFEMIPSYLDSPSSENSSEMKTALQLTAHLLLHRYKEFMIANEAVSAHVELEGFEQAKFTCRKCSDADEDHLYD</sequence>
<dbReference type="Proteomes" id="UP000191691">
    <property type="component" value="Unassembled WGS sequence"/>
</dbReference>
<feature type="region of interest" description="Disordered" evidence="1">
    <location>
        <begin position="1"/>
        <end position="31"/>
    </location>
</feature>
<organism evidence="2 3">
    <name type="scientific">Penicillium nalgiovense</name>
    <dbReference type="NCBI Taxonomy" id="60175"/>
    <lineage>
        <taxon>Eukaryota</taxon>
        <taxon>Fungi</taxon>
        <taxon>Dikarya</taxon>
        <taxon>Ascomycota</taxon>
        <taxon>Pezizomycotina</taxon>
        <taxon>Eurotiomycetes</taxon>
        <taxon>Eurotiomycetidae</taxon>
        <taxon>Eurotiales</taxon>
        <taxon>Aspergillaceae</taxon>
        <taxon>Penicillium</taxon>
    </lineage>
</organism>
<dbReference type="AlphaFoldDB" id="A0A1V6X8B4"/>
<reference evidence="3" key="1">
    <citation type="journal article" date="2017" name="Nat. Microbiol.">
        <title>Global analysis of biosynthetic gene clusters reveals vast potential of secondary metabolite production in Penicillium species.</title>
        <authorList>
            <person name="Nielsen J.C."/>
            <person name="Grijseels S."/>
            <person name="Prigent S."/>
            <person name="Ji B."/>
            <person name="Dainat J."/>
            <person name="Nielsen K.F."/>
            <person name="Frisvad J.C."/>
            <person name="Workman M."/>
            <person name="Nielsen J."/>
        </authorList>
    </citation>
    <scope>NUCLEOTIDE SEQUENCE [LARGE SCALE GENOMIC DNA]</scope>
    <source>
        <strain evidence="3">IBT 13039</strain>
    </source>
</reference>
<dbReference type="EMBL" id="MOOB01000107">
    <property type="protein sequence ID" value="OQE71318.1"/>
    <property type="molecule type" value="Genomic_DNA"/>
</dbReference>
<evidence type="ECO:0000256" key="1">
    <source>
        <dbReference type="SAM" id="MobiDB-lite"/>
    </source>
</evidence>
<accession>A0A1V6X8B4</accession>
<protein>
    <submittedName>
        <fullName evidence="2">Uncharacterized protein</fullName>
    </submittedName>
</protein>
<gene>
    <name evidence="2" type="ORF">PENNAL_c0107G00762</name>
</gene>
<feature type="compositionally biased region" description="Basic and acidic residues" evidence="1">
    <location>
        <begin position="1"/>
        <end position="22"/>
    </location>
</feature>
<keyword evidence="3" id="KW-1185">Reference proteome</keyword>
<feature type="region of interest" description="Disordered" evidence="1">
    <location>
        <begin position="68"/>
        <end position="89"/>
    </location>
</feature>
<evidence type="ECO:0000313" key="3">
    <source>
        <dbReference type="Proteomes" id="UP000191691"/>
    </source>
</evidence>
<evidence type="ECO:0000313" key="2">
    <source>
        <dbReference type="EMBL" id="OQE71318.1"/>
    </source>
</evidence>